<name>A0A926VHK2_9CYAN</name>
<dbReference type="GO" id="GO:0007165">
    <property type="term" value="P:signal transduction"/>
    <property type="evidence" value="ECO:0007669"/>
    <property type="project" value="InterPro"/>
</dbReference>
<reference evidence="3" key="1">
    <citation type="journal article" date="2015" name="ISME J.">
        <title>Draft Genome Sequence of Streptomyces incarnatus NRRL8089, which Produces the Nucleoside Antibiotic Sinefungin.</title>
        <authorList>
            <person name="Oshima K."/>
            <person name="Hattori M."/>
            <person name="Shimizu H."/>
            <person name="Fukuda K."/>
            <person name="Nemoto M."/>
            <person name="Inagaki K."/>
            <person name="Tamura T."/>
        </authorList>
    </citation>
    <scope>NUCLEOTIDE SEQUENCE</scope>
    <source>
        <strain evidence="3">FACHB-1375</strain>
    </source>
</reference>
<keyword evidence="1" id="KW-0812">Transmembrane</keyword>
<evidence type="ECO:0000313" key="3">
    <source>
        <dbReference type="EMBL" id="MBD2183258.1"/>
    </source>
</evidence>
<accession>A0A926VHK2</accession>
<reference evidence="3" key="2">
    <citation type="submission" date="2020-08" db="EMBL/GenBank/DDBJ databases">
        <authorList>
            <person name="Chen M."/>
            <person name="Teng W."/>
            <person name="Zhao L."/>
            <person name="Hu C."/>
            <person name="Zhou Y."/>
            <person name="Han B."/>
            <person name="Song L."/>
            <person name="Shu W."/>
        </authorList>
    </citation>
    <scope>NUCLEOTIDE SEQUENCE</scope>
    <source>
        <strain evidence="3">FACHB-1375</strain>
    </source>
</reference>
<keyword evidence="1" id="KW-0472">Membrane</keyword>
<dbReference type="InterPro" id="IPR003660">
    <property type="entry name" value="HAMP_dom"/>
</dbReference>
<proteinExistence type="predicted"/>
<dbReference type="SUPFAM" id="SSF158472">
    <property type="entry name" value="HAMP domain-like"/>
    <property type="match status" value="1"/>
</dbReference>
<evidence type="ECO:0000313" key="4">
    <source>
        <dbReference type="Proteomes" id="UP000641646"/>
    </source>
</evidence>
<dbReference type="PROSITE" id="PS50885">
    <property type="entry name" value="HAMP"/>
    <property type="match status" value="1"/>
</dbReference>
<evidence type="ECO:0000256" key="1">
    <source>
        <dbReference type="SAM" id="Phobius"/>
    </source>
</evidence>
<dbReference type="SMART" id="SM00304">
    <property type="entry name" value="HAMP"/>
    <property type="match status" value="1"/>
</dbReference>
<keyword evidence="1" id="KW-1133">Transmembrane helix</keyword>
<sequence>MQKSQEHGESSHISPHLPNATAFETQKVQPVSRSNQPLLTTFENVCLKTQQVITATTAGIISSLAVVAAIQVSVHIIAEPAKMTQSRLEKTALAGLLTGFTVGGITLALERITTDRMKIIINNLQSHFNAVSRGDLTVRATVDSSKEFGHLAMSFNQMVQLLDLKISEAKQQSEKQAKAKEDLEHKLTQILAFEEFTSNAQIAVSAEITTREDNQQVSEATGTILDFLDHLHSLSQMPTSYELFLGSSTTEEIEKHRNDLEYRQAWLKALLDETNNELNLLYIMQTPKEESEINKNNQA</sequence>
<dbReference type="CDD" id="cd06225">
    <property type="entry name" value="HAMP"/>
    <property type="match status" value="1"/>
</dbReference>
<organism evidence="3 4">
    <name type="scientific">Aerosakkonema funiforme FACHB-1375</name>
    <dbReference type="NCBI Taxonomy" id="2949571"/>
    <lineage>
        <taxon>Bacteria</taxon>
        <taxon>Bacillati</taxon>
        <taxon>Cyanobacteriota</taxon>
        <taxon>Cyanophyceae</taxon>
        <taxon>Oscillatoriophycideae</taxon>
        <taxon>Aerosakkonematales</taxon>
        <taxon>Aerosakkonemataceae</taxon>
        <taxon>Aerosakkonema</taxon>
    </lineage>
</organism>
<feature type="transmembrane region" description="Helical" evidence="1">
    <location>
        <begin position="92"/>
        <end position="109"/>
    </location>
</feature>
<gene>
    <name evidence="3" type="ORF">H6G03_19690</name>
</gene>
<keyword evidence="4" id="KW-1185">Reference proteome</keyword>
<feature type="domain" description="HAMP" evidence="2">
    <location>
        <begin position="121"/>
        <end position="167"/>
    </location>
</feature>
<feature type="transmembrane region" description="Helical" evidence="1">
    <location>
        <begin position="52"/>
        <end position="72"/>
    </location>
</feature>
<dbReference type="Pfam" id="PF00672">
    <property type="entry name" value="HAMP"/>
    <property type="match status" value="1"/>
</dbReference>
<dbReference type="RefSeq" id="WP_190467216.1">
    <property type="nucleotide sequence ID" value="NZ_JACJPW010000051.1"/>
</dbReference>
<dbReference type="EMBL" id="JACJPW010000051">
    <property type="protein sequence ID" value="MBD2183258.1"/>
    <property type="molecule type" value="Genomic_DNA"/>
</dbReference>
<dbReference type="GO" id="GO:0016020">
    <property type="term" value="C:membrane"/>
    <property type="evidence" value="ECO:0007669"/>
    <property type="project" value="InterPro"/>
</dbReference>
<evidence type="ECO:0000259" key="2">
    <source>
        <dbReference type="PROSITE" id="PS50885"/>
    </source>
</evidence>
<dbReference type="AlphaFoldDB" id="A0A926VHK2"/>
<dbReference type="Proteomes" id="UP000641646">
    <property type="component" value="Unassembled WGS sequence"/>
</dbReference>
<comment type="caution">
    <text evidence="3">The sequence shown here is derived from an EMBL/GenBank/DDBJ whole genome shotgun (WGS) entry which is preliminary data.</text>
</comment>
<dbReference type="Gene3D" id="6.10.340.10">
    <property type="match status" value="1"/>
</dbReference>
<protein>
    <submittedName>
        <fullName evidence="3">HAMP domain-containing protein</fullName>
    </submittedName>
</protein>